<gene>
    <name evidence="2" type="ORF">A5707_21030</name>
</gene>
<name>A0A1A2Z7I3_9MYCO</name>
<reference evidence="3" key="1">
    <citation type="submission" date="2016-06" db="EMBL/GenBank/DDBJ databases">
        <authorList>
            <person name="Sutton G."/>
            <person name="Brinkac L."/>
            <person name="Sanka R."/>
            <person name="Adams M."/>
            <person name="Lau E."/>
            <person name="Sam S."/>
            <person name="Sreng N."/>
            <person name="Him V."/>
            <person name="Kerleguer A."/>
            <person name="Cheng S."/>
        </authorList>
    </citation>
    <scope>NUCLEOTIDE SEQUENCE [LARGE SCALE GENOMIC DNA]</scope>
    <source>
        <strain evidence="3">E861</strain>
    </source>
</reference>
<dbReference type="EMBL" id="LZKJ01000104">
    <property type="protein sequence ID" value="OBI46544.1"/>
    <property type="molecule type" value="Genomic_DNA"/>
</dbReference>
<dbReference type="InterPro" id="IPR006016">
    <property type="entry name" value="UspA"/>
</dbReference>
<dbReference type="Gene3D" id="3.40.50.620">
    <property type="entry name" value="HUPs"/>
    <property type="match status" value="2"/>
</dbReference>
<dbReference type="InterPro" id="IPR014729">
    <property type="entry name" value="Rossmann-like_a/b/a_fold"/>
</dbReference>
<dbReference type="Proteomes" id="UP000093592">
    <property type="component" value="Unassembled WGS sequence"/>
</dbReference>
<evidence type="ECO:0000259" key="1">
    <source>
        <dbReference type="Pfam" id="PF00582"/>
    </source>
</evidence>
<accession>A0A1A2Z7I3</accession>
<dbReference type="AlphaFoldDB" id="A0A1A2Z7I3"/>
<protein>
    <submittedName>
        <fullName evidence="2">Universal stress protein</fullName>
    </submittedName>
</protein>
<dbReference type="OrthoDB" id="3174546at2"/>
<organism evidence="2 3">
    <name type="scientific">Mycobacterium kyorinense</name>
    <dbReference type="NCBI Taxonomy" id="487514"/>
    <lineage>
        <taxon>Bacteria</taxon>
        <taxon>Bacillati</taxon>
        <taxon>Actinomycetota</taxon>
        <taxon>Actinomycetes</taxon>
        <taxon>Mycobacteriales</taxon>
        <taxon>Mycobacteriaceae</taxon>
        <taxon>Mycobacterium</taxon>
    </lineage>
</organism>
<feature type="domain" description="UspA" evidence="1">
    <location>
        <begin position="10"/>
        <end position="137"/>
    </location>
</feature>
<comment type="caution">
    <text evidence="2">The sequence shown here is derived from an EMBL/GenBank/DDBJ whole genome shotgun (WGS) entry which is preliminary data.</text>
</comment>
<dbReference type="RefSeq" id="WP_065014515.1">
    <property type="nucleotide sequence ID" value="NZ_LZKJ01000104.1"/>
</dbReference>
<dbReference type="Pfam" id="PF00582">
    <property type="entry name" value="Usp"/>
    <property type="match status" value="1"/>
</dbReference>
<evidence type="ECO:0000313" key="3">
    <source>
        <dbReference type="Proteomes" id="UP000093592"/>
    </source>
</evidence>
<proteinExistence type="predicted"/>
<dbReference type="SUPFAM" id="SSF52402">
    <property type="entry name" value="Adenine nucleotide alpha hydrolases-like"/>
    <property type="match status" value="2"/>
</dbReference>
<sequence length="265" mass="28193">MCDSCSAPAVVVGVDGSRAAIQAALWAVDEAVGRDIPLRLVYVIDPADPSAADSDRSQFASARTALYCAQRAVEATGEPVKIETETLTGKPLAKLAEESRSAAILCVGSIGTKHACRGSGSVAAALPALAQCPVAVVGVSPSRAVKRRPRSILVEVDNGTALHHAFEEARLRRVPLRAVAAWYPEIPEDIGDGKRLARAHLGRQVARWTRLYPDVTVEPTVVRGSLCRYLAQNAESVEVFVRASRDCGADRPVECPVLTVRASHL</sequence>
<evidence type="ECO:0000313" key="2">
    <source>
        <dbReference type="EMBL" id="OBI46544.1"/>
    </source>
</evidence>